<comment type="caution">
    <text evidence="1">The sequence shown here is derived from an EMBL/GenBank/DDBJ whole genome shotgun (WGS) entry which is preliminary data.</text>
</comment>
<sequence>MDIDFDPYRSIIMKITDIMVDSKKSGSDFKDRKKLPYAIFFYERNSECYLRLFLKCFDNEDYFPIICLFDTTKISNFSINHVCTNPETFEVIFTFQKKNALMFPYRKQTSVSNFTTYLTDRVDLDFRNPFELKTASSYYYNGYNLQNVDTKRDQVYSVYKGNFGSI</sequence>
<keyword evidence="2" id="KW-1185">Reference proteome</keyword>
<dbReference type="EMBL" id="JWZT01001267">
    <property type="protein sequence ID" value="KII72357.1"/>
    <property type="molecule type" value="Genomic_DNA"/>
</dbReference>
<evidence type="ECO:0000313" key="1">
    <source>
        <dbReference type="EMBL" id="KII72357.1"/>
    </source>
</evidence>
<organism evidence="1 2">
    <name type="scientific">Thelohanellus kitauei</name>
    <name type="common">Myxosporean</name>
    <dbReference type="NCBI Taxonomy" id="669202"/>
    <lineage>
        <taxon>Eukaryota</taxon>
        <taxon>Metazoa</taxon>
        <taxon>Cnidaria</taxon>
        <taxon>Myxozoa</taxon>
        <taxon>Myxosporea</taxon>
        <taxon>Bivalvulida</taxon>
        <taxon>Platysporina</taxon>
        <taxon>Myxobolidae</taxon>
        <taxon>Thelohanellus</taxon>
    </lineage>
</organism>
<accession>A0A0C2NEA6</accession>
<dbReference type="AlphaFoldDB" id="A0A0C2NEA6"/>
<gene>
    <name evidence="1" type="ORF">RF11_00265</name>
</gene>
<dbReference type="Proteomes" id="UP000031668">
    <property type="component" value="Unassembled WGS sequence"/>
</dbReference>
<proteinExistence type="predicted"/>
<protein>
    <submittedName>
        <fullName evidence="1">Uncharacterized protein</fullName>
    </submittedName>
</protein>
<reference evidence="1 2" key="1">
    <citation type="journal article" date="2014" name="Genome Biol. Evol.">
        <title>The genome of the myxosporean Thelohanellus kitauei shows adaptations to nutrient acquisition within its fish host.</title>
        <authorList>
            <person name="Yang Y."/>
            <person name="Xiong J."/>
            <person name="Zhou Z."/>
            <person name="Huo F."/>
            <person name="Miao W."/>
            <person name="Ran C."/>
            <person name="Liu Y."/>
            <person name="Zhang J."/>
            <person name="Feng J."/>
            <person name="Wang M."/>
            <person name="Wang M."/>
            <person name="Wang L."/>
            <person name="Yao B."/>
        </authorList>
    </citation>
    <scope>NUCLEOTIDE SEQUENCE [LARGE SCALE GENOMIC DNA]</scope>
    <source>
        <strain evidence="1">Wuqing</strain>
    </source>
</reference>
<evidence type="ECO:0000313" key="2">
    <source>
        <dbReference type="Proteomes" id="UP000031668"/>
    </source>
</evidence>
<name>A0A0C2NEA6_THEKT</name>